<reference evidence="9" key="1">
    <citation type="submission" date="2015-01" db="EMBL/GenBank/DDBJ databases">
        <authorList>
            <person name="Durling Mikael"/>
        </authorList>
    </citation>
    <scope>NUCLEOTIDE SEQUENCE</scope>
</reference>
<dbReference type="InterPro" id="IPR015500">
    <property type="entry name" value="Peptidase_S8_subtilisin-rel"/>
</dbReference>
<dbReference type="AlphaFoldDB" id="A0A0B7K8J4"/>
<keyword evidence="2 5" id="KW-0645">Protease</keyword>
<evidence type="ECO:0000256" key="7">
    <source>
        <dbReference type="SAM" id="SignalP"/>
    </source>
</evidence>
<dbReference type="InterPro" id="IPR050131">
    <property type="entry name" value="Peptidase_S8_subtilisin-like"/>
</dbReference>
<evidence type="ECO:0000256" key="3">
    <source>
        <dbReference type="ARBA" id="ARBA00022801"/>
    </source>
</evidence>
<dbReference type="Gene3D" id="3.40.50.200">
    <property type="entry name" value="Peptidase S8/S53 domain"/>
    <property type="match status" value="1"/>
</dbReference>
<dbReference type="GO" id="GO:0006508">
    <property type="term" value="P:proteolysis"/>
    <property type="evidence" value="ECO:0007669"/>
    <property type="project" value="UniProtKB-KW"/>
</dbReference>
<dbReference type="PANTHER" id="PTHR43806:SF58">
    <property type="entry name" value="ALKALINE PROTEASE 1-RELATED"/>
    <property type="match status" value="1"/>
</dbReference>
<evidence type="ECO:0000256" key="5">
    <source>
        <dbReference type="PROSITE-ProRule" id="PRU01240"/>
    </source>
</evidence>
<gene>
    <name evidence="9" type="ORF">BN869_000007099_1</name>
</gene>
<evidence type="ECO:0000256" key="6">
    <source>
        <dbReference type="RuleBase" id="RU003355"/>
    </source>
</evidence>
<dbReference type="PROSITE" id="PS51892">
    <property type="entry name" value="SUBTILASE"/>
    <property type="match status" value="1"/>
</dbReference>
<dbReference type="PROSITE" id="PS00138">
    <property type="entry name" value="SUBTILASE_SER"/>
    <property type="match status" value="1"/>
</dbReference>
<keyword evidence="4 5" id="KW-0720">Serine protease</keyword>
<dbReference type="InterPro" id="IPR000209">
    <property type="entry name" value="Peptidase_S8/S53_dom"/>
</dbReference>
<evidence type="ECO:0000259" key="8">
    <source>
        <dbReference type="Pfam" id="PF00082"/>
    </source>
</evidence>
<keyword evidence="3 5" id="KW-0378">Hydrolase</keyword>
<evidence type="ECO:0000313" key="9">
    <source>
        <dbReference type="EMBL" id="CEO51041.1"/>
    </source>
</evidence>
<accession>A0A0B7K8J4</accession>
<comment type="similarity">
    <text evidence="1 5 6">Belongs to the peptidase S8 family.</text>
</comment>
<dbReference type="Pfam" id="PF00082">
    <property type="entry name" value="Peptidase_S8"/>
    <property type="match status" value="1"/>
</dbReference>
<dbReference type="PROSITE" id="PS00136">
    <property type="entry name" value="SUBTILASE_ASP"/>
    <property type="match status" value="1"/>
</dbReference>
<evidence type="ECO:0000256" key="1">
    <source>
        <dbReference type="ARBA" id="ARBA00011073"/>
    </source>
</evidence>
<proteinExistence type="inferred from homology"/>
<name>A0A0B7K8J4_BIOOC</name>
<sequence length="332" mass="35225">MRIYSLLFFSRLALAATEIKRSTRADLVFHRDATRSQLVEHKYIVMLKSSADSLEISTKYDATSVYNTTLNGYDESAGEGTCIYVLDTGIFVNDLEFEGRVTFVKELSSDGVSDDTVGHGTSVAAWAASKTYGTSKKAKLLAVKVVGGNGEIGDSSTGWIFIGQDYISRQEECPAGILVNMSVGTQPPMQSMNDAARALIEAGLFVGVAAGNFNEDASNRSPGAEPLVCTVGASDSFNNRADFSNFGELMDIYAPGKYVGTIDRFGAPISSSGTSLASPYVVGLAANLMALEGNPGPIAMCQRLQELGVEEILGNMPNGTINILANNMAATN</sequence>
<dbReference type="EMBL" id="CDPU01000021">
    <property type="protein sequence ID" value="CEO51041.1"/>
    <property type="molecule type" value="Genomic_DNA"/>
</dbReference>
<feature type="active site" description="Charge relay system" evidence="5">
    <location>
        <position position="119"/>
    </location>
</feature>
<protein>
    <recommendedName>
        <fullName evidence="8">Peptidase S8/S53 domain-containing protein</fullName>
    </recommendedName>
</protein>
<keyword evidence="7" id="KW-0732">Signal</keyword>
<dbReference type="InterPro" id="IPR036852">
    <property type="entry name" value="Peptidase_S8/S53_dom_sf"/>
</dbReference>
<organism evidence="9">
    <name type="scientific">Bionectria ochroleuca</name>
    <name type="common">Gliocladium roseum</name>
    <dbReference type="NCBI Taxonomy" id="29856"/>
    <lineage>
        <taxon>Eukaryota</taxon>
        <taxon>Fungi</taxon>
        <taxon>Dikarya</taxon>
        <taxon>Ascomycota</taxon>
        <taxon>Pezizomycotina</taxon>
        <taxon>Sordariomycetes</taxon>
        <taxon>Hypocreomycetidae</taxon>
        <taxon>Hypocreales</taxon>
        <taxon>Bionectriaceae</taxon>
        <taxon>Clonostachys</taxon>
    </lineage>
</organism>
<evidence type="ECO:0000256" key="4">
    <source>
        <dbReference type="ARBA" id="ARBA00022825"/>
    </source>
</evidence>
<dbReference type="GO" id="GO:0004252">
    <property type="term" value="F:serine-type endopeptidase activity"/>
    <property type="evidence" value="ECO:0007669"/>
    <property type="project" value="UniProtKB-UniRule"/>
</dbReference>
<evidence type="ECO:0000256" key="2">
    <source>
        <dbReference type="ARBA" id="ARBA00022670"/>
    </source>
</evidence>
<feature type="chain" id="PRO_5013085133" description="Peptidase S8/S53 domain-containing protein" evidence="7">
    <location>
        <begin position="16"/>
        <end position="332"/>
    </location>
</feature>
<dbReference type="SUPFAM" id="SSF52743">
    <property type="entry name" value="Subtilisin-like"/>
    <property type="match status" value="1"/>
</dbReference>
<dbReference type="CDD" id="cd04077">
    <property type="entry name" value="Peptidases_S8_PCSK9_ProteinaseK_like"/>
    <property type="match status" value="1"/>
</dbReference>
<dbReference type="PANTHER" id="PTHR43806">
    <property type="entry name" value="PEPTIDASE S8"/>
    <property type="match status" value="1"/>
</dbReference>
<dbReference type="InterPro" id="IPR023827">
    <property type="entry name" value="Peptidase_S8_Asp-AS"/>
</dbReference>
<feature type="active site" description="Charge relay system" evidence="5">
    <location>
        <position position="275"/>
    </location>
</feature>
<dbReference type="InterPro" id="IPR023828">
    <property type="entry name" value="Peptidase_S8_Ser-AS"/>
</dbReference>
<feature type="domain" description="Peptidase S8/S53" evidence="8">
    <location>
        <begin position="78"/>
        <end position="292"/>
    </location>
</feature>
<dbReference type="InterPro" id="IPR034193">
    <property type="entry name" value="PCSK9_ProteinaseK-like"/>
</dbReference>
<feature type="active site" description="Charge relay system" evidence="5">
    <location>
        <position position="87"/>
    </location>
</feature>
<feature type="signal peptide" evidence="7">
    <location>
        <begin position="1"/>
        <end position="15"/>
    </location>
</feature>
<dbReference type="PRINTS" id="PR00723">
    <property type="entry name" value="SUBTILISIN"/>
</dbReference>